<name>A0ABT0NB89_9GAMM</name>
<keyword evidence="3" id="KW-1185">Reference proteome</keyword>
<organism evidence="2 3">
    <name type="scientific">Shewanella corallii</name>
    <dbReference type="NCBI Taxonomy" id="560080"/>
    <lineage>
        <taxon>Bacteria</taxon>
        <taxon>Pseudomonadati</taxon>
        <taxon>Pseudomonadota</taxon>
        <taxon>Gammaproteobacteria</taxon>
        <taxon>Alteromonadales</taxon>
        <taxon>Shewanellaceae</taxon>
        <taxon>Shewanella</taxon>
    </lineage>
</organism>
<evidence type="ECO:0000256" key="1">
    <source>
        <dbReference type="SAM" id="Phobius"/>
    </source>
</evidence>
<proteinExistence type="predicted"/>
<evidence type="ECO:0000313" key="2">
    <source>
        <dbReference type="EMBL" id="MCL2915704.1"/>
    </source>
</evidence>
<reference evidence="2 3" key="1">
    <citation type="submission" date="2022-01" db="EMBL/GenBank/DDBJ databases">
        <title>Whole genome-based taxonomy of the Shewanellaceae.</title>
        <authorList>
            <person name="Martin-Rodriguez A.J."/>
        </authorList>
    </citation>
    <scope>NUCLEOTIDE SEQUENCE [LARGE SCALE GENOMIC DNA]</scope>
    <source>
        <strain evidence="2 3">DSM 21332</strain>
    </source>
</reference>
<dbReference type="EMBL" id="JAKIKT010000008">
    <property type="protein sequence ID" value="MCL2915704.1"/>
    <property type="molecule type" value="Genomic_DNA"/>
</dbReference>
<keyword evidence="1" id="KW-0812">Transmembrane</keyword>
<feature type="transmembrane region" description="Helical" evidence="1">
    <location>
        <begin position="47"/>
        <end position="68"/>
    </location>
</feature>
<dbReference type="Pfam" id="PF03203">
    <property type="entry name" value="MerC"/>
    <property type="match status" value="1"/>
</dbReference>
<dbReference type="RefSeq" id="WP_249250274.1">
    <property type="nucleotide sequence ID" value="NZ_JAKIKT010000008.1"/>
</dbReference>
<feature type="transmembrane region" description="Helical" evidence="1">
    <location>
        <begin position="105"/>
        <end position="122"/>
    </location>
</feature>
<keyword evidence="1" id="KW-1133">Transmembrane helix</keyword>
<feature type="transmembrane region" description="Helical" evidence="1">
    <location>
        <begin position="12"/>
        <end position="35"/>
    </location>
</feature>
<accession>A0ABT0NB89</accession>
<keyword evidence="1" id="KW-0472">Membrane</keyword>
<protein>
    <submittedName>
        <fullName evidence="2">MerC domain-containing protein</fullName>
    </submittedName>
</protein>
<evidence type="ECO:0000313" key="3">
    <source>
        <dbReference type="Proteomes" id="UP001202831"/>
    </source>
</evidence>
<dbReference type="InterPro" id="IPR004891">
    <property type="entry name" value="Mercury-R_MerC"/>
</dbReference>
<comment type="caution">
    <text evidence="2">The sequence shown here is derived from an EMBL/GenBank/DDBJ whole genome shotgun (WGS) entry which is preliminary data.</text>
</comment>
<feature type="transmembrane region" description="Helical" evidence="1">
    <location>
        <begin position="75"/>
        <end position="93"/>
    </location>
</feature>
<gene>
    <name evidence="2" type="ORF">L2725_18275</name>
</gene>
<sequence>MEKANVQTLMDRLAISASLLCMLHCIVTPLLLVAAPVISSTFLADEAFHQALVIFVLPTSLLALFLGCKSHKDTQVLLLGGFGLAALVSVAFFGHDLLGETGEKVATVISGAMLAFAHVRNYRLCRKDNCDN</sequence>
<dbReference type="Proteomes" id="UP001202831">
    <property type="component" value="Unassembled WGS sequence"/>
</dbReference>